<name>A0A3N5Y1C3_9ALTE</name>
<accession>A0A3N5Y1C3</accession>
<organism evidence="1 2">
    <name type="scientific">Alteromonas sediminis</name>
    <dbReference type="NCBI Taxonomy" id="2259342"/>
    <lineage>
        <taxon>Bacteria</taxon>
        <taxon>Pseudomonadati</taxon>
        <taxon>Pseudomonadota</taxon>
        <taxon>Gammaproteobacteria</taxon>
        <taxon>Alteromonadales</taxon>
        <taxon>Alteromonadaceae</taxon>
        <taxon>Alteromonas/Salinimonas group</taxon>
        <taxon>Alteromonas</taxon>
    </lineage>
</organism>
<protein>
    <submittedName>
        <fullName evidence="1">Uncharacterized protein</fullName>
    </submittedName>
</protein>
<dbReference type="Proteomes" id="UP000275281">
    <property type="component" value="Unassembled WGS sequence"/>
</dbReference>
<evidence type="ECO:0000313" key="2">
    <source>
        <dbReference type="Proteomes" id="UP000275281"/>
    </source>
</evidence>
<gene>
    <name evidence="1" type="ORF">DRW07_08955</name>
</gene>
<keyword evidence="2" id="KW-1185">Reference proteome</keyword>
<proteinExistence type="predicted"/>
<evidence type="ECO:0000313" key="1">
    <source>
        <dbReference type="EMBL" id="RPJ67627.1"/>
    </source>
</evidence>
<dbReference type="AlphaFoldDB" id="A0A3N5Y1C3"/>
<sequence>MAVDSIAVAFTKFGVDAFCSATPYSNQFDICDPNLSSSTRANMLSGVGGTYIGEGSQYPGGFYSGGDPFVGAGAIYSCEVW</sequence>
<comment type="caution">
    <text evidence="1">The sequence shown here is derived from an EMBL/GenBank/DDBJ whole genome shotgun (WGS) entry which is preliminary data.</text>
</comment>
<dbReference type="RefSeq" id="WP_124027527.1">
    <property type="nucleotide sequence ID" value="NZ_JBHRSN010000015.1"/>
</dbReference>
<reference evidence="1 2" key="1">
    <citation type="submission" date="2018-11" db="EMBL/GenBank/DDBJ databases">
        <authorList>
            <person name="Ye M.-Q."/>
            <person name="Du Z.-J."/>
        </authorList>
    </citation>
    <scope>NUCLEOTIDE SEQUENCE [LARGE SCALE GENOMIC DNA]</scope>
    <source>
        <strain evidence="1 2">U0105</strain>
    </source>
</reference>
<dbReference type="EMBL" id="RPOK01000002">
    <property type="protein sequence ID" value="RPJ67627.1"/>
    <property type="molecule type" value="Genomic_DNA"/>
</dbReference>